<dbReference type="InterPro" id="IPR045192">
    <property type="entry name" value="AP180-like"/>
</dbReference>
<dbReference type="PANTHER" id="PTHR22951">
    <property type="entry name" value="CLATHRIN ASSEMBLY PROTEIN"/>
    <property type="match status" value="1"/>
</dbReference>
<accession>A0ABN8VQM2</accession>
<feature type="region of interest" description="Disordered" evidence="1">
    <location>
        <begin position="263"/>
        <end position="301"/>
    </location>
</feature>
<gene>
    <name evidence="3" type="primary">U6500G04850</name>
    <name evidence="3" type="ORF">SEUBUCD650_0G04850</name>
</gene>
<dbReference type="Gene3D" id="1.20.58.150">
    <property type="entry name" value="ANTH domain"/>
    <property type="match status" value="1"/>
</dbReference>
<feature type="compositionally biased region" description="Basic and acidic residues" evidence="1">
    <location>
        <begin position="263"/>
        <end position="272"/>
    </location>
</feature>
<evidence type="ECO:0000256" key="1">
    <source>
        <dbReference type="SAM" id="MobiDB-lite"/>
    </source>
</evidence>
<dbReference type="InterPro" id="IPR011417">
    <property type="entry name" value="ANTH_dom"/>
</dbReference>
<dbReference type="CDD" id="cd16988">
    <property type="entry name" value="ANTH_N_YAP180"/>
    <property type="match status" value="1"/>
</dbReference>
<organism evidence="3 4">
    <name type="scientific">Saccharomyces eubayanus</name>
    <name type="common">Yeast</name>
    <dbReference type="NCBI Taxonomy" id="1080349"/>
    <lineage>
        <taxon>Eukaryota</taxon>
        <taxon>Fungi</taxon>
        <taxon>Dikarya</taxon>
        <taxon>Ascomycota</taxon>
        <taxon>Saccharomycotina</taxon>
        <taxon>Saccharomycetes</taxon>
        <taxon>Saccharomycetales</taxon>
        <taxon>Saccharomycetaceae</taxon>
        <taxon>Saccharomyces</taxon>
    </lineage>
</organism>
<dbReference type="SUPFAM" id="SSF89009">
    <property type="entry name" value="GAT-like domain"/>
    <property type="match status" value="1"/>
</dbReference>
<dbReference type="Pfam" id="PF07651">
    <property type="entry name" value="ANTH"/>
    <property type="match status" value="1"/>
</dbReference>
<dbReference type="SUPFAM" id="SSF48464">
    <property type="entry name" value="ENTH/VHS domain"/>
    <property type="match status" value="1"/>
</dbReference>
<sequence length="579" mass="65939">MSSSYAKLVKGATKIKMAPPKQKYVDPILMGTSNPRDFQEITDALDVRLSDTAWTIVYKALVVIHLMIQQGEKDVTLRHYSHNLSVFQLRKISHTSKWSSNDMKALQKYDDYLKIRCEEYGRLRMDHVRDNYSSLKLGSRDQLTMDEELDHVESLEIQINALIRNRYSTPDLENHLLLYAFQLLVQDLLALYNALNEGVITLLESFFELSVEHAKRTLDLYKDFVDMTEYVVRYLKVGKAVGLKIPVIKHITTKLIKSLEDHLREETKRQRGEPLQQQQDRKPSSTVSNTTNYDSNTGNRSIAQQKLEQIREQKKLLEQQLQQQQLLISPTVPQDAHNPFGSQQKDVNNDTFSFEPAQPQLATQIPQQTGNPFLIQQQQQQQQQQLQQQQQQQQQQPVQLAGAPTMLQQAQVPVASNLNGQQTGMYASNLQYTPNFTGSGFGGYTTIDSNPMANTMEPTKTGSNNPFSLENIVREQQKQPNESPNPFTLQQAQTTPILAQHQTGNPFQAQNMMTAPMGTYMTGSPAGQVQYASTGIQQQQAMQDQQTGYVMIPTAFVPIQQQQQQQQQHQQENSNLIDI</sequence>
<dbReference type="Gene3D" id="1.25.40.90">
    <property type="match status" value="1"/>
</dbReference>
<feature type="compositionally biased region" description="Polar residues" evidence="1">
    <location>
        <begin position="340"/>
        <end position="352"/>
    </location>
</feature>
<protein>
    <recommendedName>
        <fullName evidence="2">ENTH domain-containing protein</fullName>
    </recommendedName>
</protein>
<dbReference type="InterPro" id="IPR008942">
    <property type="entry name" value="ENTH_VHS"/>
</dbReference>
<feature type="region of interest" description="Disordered" evidence="1">
    <location>
        <begin position="332"/>
        <end position="353"/>
    </location>
</feature>
<dbReference type="EMBL" id="OX291497">
    <property type="protein sequence ID" value="CAI2014372.1"/>
    <property type="molecule type" value="Genomic_DNA"/>
</dbReference>
<name>A0ABN8VQM2_SACEU</name>
<feature type="domain" description="ENTH" evidence="2">
    <location>
        <begin position="1"/>
        <end position="127"/>
    </location>
</feature>
<evidence type="ECO:0000313" key="3">
    <source>
        <dbReference type="EMBL" id="CAI2014372.1"/>
    </source>
</evidence>
<keyword evidence="4" id="KW-1185">Reference proteome</keyword>
<dbReference type="InterPro" id="IPR013809">
    <property type="entry name" value="ENTH"/>
</dbReference>
<dbReference type="PANTHER" id="PTHR22951:SF5">
    <property type="entry name" value="PHOSPHATIDYLINOSITOL-BINDING CLATHRIN ASSEMBLY PROTEIN LAP"/>
    <property type="match status" value="1"/>
</dbReference>
<proteinExistence type="predicted"/>
<dbReference type="InterPro" id="IPR014712">
    <property type="entry name" value="ANTH_dom_sf"/>
</dbReference>
<evidence type="ECO:0000259" key="2">
    <source>
        <dbReference type="PROSITE" id="PS50942"/>
    </source>
</evidence>
<dbReference type="SMART" id="SM00273">
    <property type="entry name" value="ENTH"/>
    <property type="match status" value="1"/>
</dbReference>
<feature type="compositionally biased region" description="Polar residues" evidence="1">
    <location>
        <begin position="284"/>
        <end position="301"/>
    </location>
</feature>
<evidence type="ECO:0000313" key="4">
    <source>
        <dbReference type="Proteomes" id="UP001152964"/>
    </source>
</evidence>
<dbReference type="PROSITE" id="PS50942">
    <property type="entry name" value="ENTH"/>
    <property type="match status" value="1"/>
</dbReference>
<dbReference type="Proteomes" id="UP001152964">
    <property type="component" value="Chromosome 7"/>
</dbReference>
<reference evidence="3" key="1">
    <citation type="submission" date="2022-08" db="EMBL/GenBank/DDBJ databases">
        <authorList>
            <person name="Byrne P K."/>
        </authorList>
    </citation>
    <scope>NUCLEOTIDE SEQUENCE</scope>
    <source>
        <strain evidence="3">UCD650</strain>
    </source>
</reference>